<comment type="catalytic activity">
    <reaction evidence="1">
        <text>3-hydroxy-2-methylpropanoyl-CoA + H2O = 3-hydroxy-2-methylpropanoate + CoA + H(+)</text>
        <dbReference type="Rhea" id="RHEA:20888"/>
        <dbReference type="ChEBI" id="CHEBI:11805"/>
        <dbReference type="ChEBI" id="CHEBI:15377"/>
        <dbReference type="ChEBI" id="CHEBI:15378"/>
        <dbReference type="ChEBI" id="CHEBI:57287"/>
        <dbReference type="ChEBI" id="CHEBI:57340"/>
        <dbReference type="EC" id="3.1.2.4"/>
    </reaction>
</comment>
<dbReference type="AlphaFoldDB" id="A0A9P6NL15"/>
<dbReference type="PANTHER" id="PTHR43176:SF3">
    <property type="entry name" value="3-HYDROXYISOBUTYRYL-COA HYDROLASE, MITOCHONDRIAL"/>
    <property type="match status" value="1"/>
</dbReference>
<protein>
    <recommendedName>
        <fullName evidence="2">3-hydroxyisobutyryl-CoA hydrolase</fullName>
        <ecNumber evidence="2">3.1.2.4</ecNumber>
    </recommendedName>
</protein>
<keyword evidence="6" id="KW-1185">Reference proteome</keyword>
<reference evidence="5" key="1">
    <citation type="submission" date="2013-11" db="EMBL/GenBank/DDBJ databases">
        <title>Genome sequence of the fusiform rust pathogen reveals effectors for host alternation and coevolution with pine.</title>
        <authorList>
            <consortium name="DOE Joint Genome Institute"/>
            <person name="Smith K."/>
            <person name="Pendleton A."/>
            <person name="Kubisiak T."/>
            <person name="Anderson C."/>
            <person name="Salamov A."/>
            <person name="Aerts A."/>
            <person name="Riley R."/>
            <person name="Clum A."/>
            <person name="Lindquist E."/>
            <person name="Ence D."/>
            <person name="Campbell M."/>
            <person name="Kronenberg Z."/>
            <person name="Feau N."/>
            <person name="Dhillon B."/>
            <person name="Hamelin R."/>
            <person name="Burleigh J."/>
            <person name="Smith J."/>
            <person name="Yandell M."/>
            <person name="Nelson C."/>
            <person name="Grigoriev I."/>
            <person name="Davis J."/>
        </authorList>
    </citation>
    <scope>NUCLEOTIDE SEQUENCE</scope>
    <source>
        <strain evidence="5">G11</strain>
    </source>
</reference>
<evidence type="ECO:0000256" key="2">
    <source>
        <dbReference type="ARBA" id="ARBA00011915"/>
    </source>
</evidence>
<feature type="domain" description="Enoyl-CoA hydratase/isomerase" evidence="4">
    <location>
        <begin position="85"/>
        <end position="436"/>
    </location>
</feature>
<evidence type="ECO:0000256" key="3">
    <source>
        <dbReference type="ARBA" id="ARBA00022801"/>
    </source>
</evidence>
<dbReference type="InterPro" id="IPR045004">
    <property type="entry name" value="ECH_dom"/>
</dbReference>
<evidence type="ECO:0000256" key="1">
    <source>
        <dbReference type="ARBA" id="ARBA00001709"/>
    </source>
</evidence>
<gene>
    <name evidence="5" type="ORF">CROQUDRAFT_131532</name>
</gene>
<dbReference type="Proteomes" id="UP000886653">
    <property type="component" value="Unassembled WGS sequence"/>
</dbReference>
<dbReference type="GO" id="GO:0005739">
    <property type="term" value="C:mitochondrion"/>
    <property type="evidence" value="ECO:0007669"/>
    <property type="project" value="TreeGrafter"/>
</dbReference>
<dbReference type="SUPFAM" id="SSF52096">
    <property type="entry name" value="ClpP/crotonase"/>
    <property type="match status" value="1"/>
</dbReference>
<dbReference type="CDD" id="cd06558">
    <property type="entry name" value="crotonase-like"/>
    <property type="match status" value="1"/>
</dbReference>
<dbReference type="InterPro" id="IPR029045">
    <property type="entry name" value="ClpP/crotonase-like_dom_sf"/>
</dbReference>
<dbReference type="OrthoDB" id="1737613at2759"/>
<dbReference type="EMBL" id="MU167231">
    <property type="protein sequence ID" value="KAG0148991.1"/>
    <property type="molecule type" value="Genomic_DNA"/>
</dbReference>
<dbReference type="EC" id="3.1.2.4" evidence="2"/>
<comment type="caution">
    <text evidence="5">The sequence shown here is derived from an EMBL/GenBank/DDBJ whole genome shotgun (WGS) entry which is preliminary data.</text>
</comment>
<dbReference type="GO" id="GO:0006574">
    <property type="term" value="P:L-valine catabolic process"/>
    <property type="evidence" value="ECO:0007669"/>
    <property type="project" value="TreeGrafter"/>
</dbReference>
<organism evidence="5 6">
    <name type="scientific">Cronartium quercuum f. sp. fusiforme G11</name>
    <dbReference type="NCBI Taxonomy" id="708437"/>
    <lineage>
        <taxon>Eukaryota</taxon>
        <taxon>Fungi</taxon>
        <taxon>Dikarya</taxon>
        <taxon>Basidiomycota</taxon>
        <taxon>Pucciniomycotina</taxon>
        <taxon>Pucciniomycetes</taxon>
        <taxon>Pucciniales</taxon>
        <taxon>Coleosporiaceae</taxon>
        <taxon>Cronartium</taxon>
    </lineage>
</organism>
<evidence type="ECO:0000259" key="4">
    <source>
        <dbReference type="Pfam" id="PF16113"/>
    </source>
</evidence>
<dbReference type="GO" id="GO:0003860">
    <property type="term" value="F:3-hydroxyisobutyryl-CoA hydrolase activity"/>
    <property type="evidence" value="ECO:0007669"/>
    <property type="project" value="UniProtKB-EC"/>
</dbReference>
<dbReference type="Pfam" id="PF16113">
    <property type="entry name" value="ECH_2"/>
    <property type="match status" value="1"/>
</dbReference>
<dbReference type="NCBIfam" id="NF004127">
    <property type="entry name" value="PRK05617.1"/>
    <property type="match status" value="1"/>
</dbReference>
<sequence length="539" mass="60968">MRGVQLLTLPSQKLKQINLSTYKKISYNQFRFPMKNSSVITNQRVKLIERHFSSSRPNTTTSTTNHSQLNLTEPSVIDRIDNNLRLLTLNRPKALNALNAEMIDILTKRLIEWEQSPEANLIIMKANGRAFCAGGDVIALIEAVASNIKQKRISAVEYFQKEYSLNSFLSKMKTPVICFMDGITMGGGLGLCMHVPFRIATENTRVAMPETTIGLFPDVGATFFLPRMDGELGTYLGLTSTNLYGWGAFQSGIASHFVPSTSLGALQERLSNMSGDLTLDRINDTINEFSCDIIESKTSSSIPYDLVGIKRQAIDYCFSGNTVEEIINKLLSIENGQMFKNEDLENWAKDTKDSILNRSPTSCKLTLMALREGKKLNIDECVEMELRLGATCCDINVHKDLVTGVQHLLINKKKSRPDWKPNKLEEVNLKDIQNNFFSLKSIPTTTHLLPFIHIPTHRKPFKTYPHLNYSLPNEEIVKNYVLGKHKDSSSFALNKNELIKLIQSKYPNKIGVKEKIEDILFRLSFESSEKEGKVLKWIY</sequence>
<name>A0A9P6NL15_9BASI</name>
<evidence type="ECO:0000313" key="6">
    <source>
        <dbReference type="Proteomes" id="UP000886653"/>
    </source>
</evidence>
<dbReference type="PANTHER" id="PTHR43176">
    <property type="entry name" value="3-HYDROXYISOBUTYRYL-COA HYDROLASE-RELATED"/>
    <property type="match status" value="1"/>
</dbReference>
<accession>A0A9P6NL15</accession>
<dbReference type="Gene3D" id="3.90.226.10">
    <property type="entry name" value="2-enoyl-CoA Hydratase, Chain A, domain 1"/>
    <property type="match status" value="1"/>
</dbReference>
<dbReference type="InterPro" id="IPR032259">
    <property type="entry name" value="HIBYL-CoA-H"/>
</dbReference>
<keyword evidence="3" id="KW-0378">Hydrolase</keyword>
<evidence type="ECO:0000313" key="5">
    <source>
        <dbReference type="EMBL" id="KAG0148991.1"/>
    </source>
</evidence>
<proteinExistence type="predicted"/>